<dbReference type="GO" id="GO:0005886">
    <property type="term" value="C:plasma membrane"/>
    <property type="evidence" value="ECO:0007669"/>
    <property type="project" value="TreeGrafter"/>
</dbReference>
<dbReference type="SUPFAM" id="SSF56112">
    <property type="entry name" value="Protein kinase-like (PK-like)"/>
    <property type="match status" value="1"/>
</dbReference>
<dbReference type="PANTHER" id="PTHR27005:SF283">
    <property type="entry name" value="OS02G0633066 PROTEIN"/>
    <property type="match status" value="1"/>
</dbReference>
<reference evidence="4" key="1">
    <citation type="submission" date="2019-10" db="EMBL/GenBank/DDBJ databases">
        <authorList>
            <person name="Zhang R."/>
            <person name="Pan Y."/>
            <person name="Wang J."/>
            <person name="Ma R."/>
            <person name="Yu S."/>
        </authorList>
    </citation>
    <scope>NUCLEOTIDE SEQUENCE</scope>
    <source>
        <strain evidence="4">LA-IB0</strain>
        <tissue evidence="4">Leaf</tissue>
    </source>
</reference>
<name>A0AAV6WIP5_9LAMI</name>
<gene>
    <name evidence="4" type="ORF">BUALT_Bualt16G0098500</name>
</gene>
<evidence type="ECO:0000313" key="5">
    <source>
        <dbReference type="Proteomes" id="UP000826271"/>
    </source>
</evidence>
<protein>
    <recommendedName>
        <fullName evidence="3">Protein kinase domain-containing protein</fullName>
    </recommendedName>
</protein>
<dbReference type="AlphaFoldDB" id="A0AAV6WIP5"/>
<dbReference type="EMBL" id="WHWC01000016">
    <property type="protein sequence ID" value="KAG8367684.1"/>
    <property type="molecule type" value="Genomic_DNA"/>
</dbReference>
<dbReference type="GO" id="GO:0005524">
    <property type="term" value="F:ATP binding"/>
    <property type="evidence" value="ECO:0007669"/>
    <property type="project" value="UniProtKB-KW"/>
</dbReference>
<organism evidence="4 5">
    <name type="scientific">Buddleja alternifolia</name>
    <dbReference type="NCBI Taxonomy" id="168488"/>
    <lineage>
        <taxon>Eukaryota</taxon>
        <taxon>Viridiplantae</taxon>
        <taxon>Streptophyta</taxon>
        <taxon>Embryophyta</taxon>
        <taxon>Tracheophyta</taxon>
        <taxon>Spermatophyta</taxon>
        <taxon>Magnoliopsida</taxon>
        <taxon>eudicotyledons</taxon>
        <taxon>Gunneridae</taxon>
        <taxon>Pentapetalae</taxon>
        <taxon>asterids</taxon>
        <taxon>lamiids</taxon>
        <taxon>Lamiales</taxon>
        <taxon>Scrophulariaceae</taxon>
        <taxon>Buddlejeae</taxon>
        <taxon>Buddleja</taxon>
    </lineage>
</organism>
<evidence type="ECO:0000256" key="1">
    <source>
        <dbReference type="ARBA" id="ARBA00022741"/>
    </source>
</evidence>
<dbReference type="Proteomes" id="UP000826271">
    <property type="component" value="Unassembled WGS sequence"/>
</dbReference>
<dbReference type="PANTHER" id="PTHR27005">
    <property type="entry name" value="WALL-ASSOCIATED RECEPTOR KINASE-LIKE 21"/>
    <property type="match status" value="1"/>
</dbReference>
<proteinExistence type="predicted"/>
<dbReference type="GO" id="GO:0007166">
    <property type="term" value="P:cell surface receptor signaling pathway"/>
    <property type="evidence" value="ECO:0007669"/>
    <property type="project" value="InterPro"/>
</dbReference>
<dbReference type="InterPro" id="IPR011009">
    <property type="entry name" value="Kinase-like_dom_sf"/>
</dbReference>
<dbReference type="Gene3D" id="3.30.200.20">
    <property type="entry name" value="Phosphorylase Kinase, domain 1"/>
    <property type="match status" value="1"/>
</dbReference>
<keyword evidence="1" id="KW-0547">Nucleotide-binding</keyword>
<sequence length="373" mass="41869">MRFFGLSDVDERSSFKPCQGKCMNLLGSSSGSTSLFYIVSGKVLIDHGLNINFMRKQKKEIKLRETLFKRNGGSILEHMLSGLQEITLRIFTADDLRKATNNYSEDNVVLRDRSGITYKGIVWLDGVNHQVTIKKYEVPDGCIDVFIGKLFTLSQINHMNVVKLIGCCLETHSPLLVYNSIAMQSLHDYIHNDALARSISWDIRLRIAAQTAGALASMHSAAAVPIIHGNINSSSILLNSHDYKAKVHDFSLFYCSESSNVRFYIDSIGYMDPECCVSGRLTMKSNVYSFGVVLAELLTGMQEIVDRRFVRDGKIEQLKEVAKIAVRCLSESSEERPTMTQVVIELQSAINMHSSTSMAPPTILRTRRRNRSL</sequence>
<dbReference type="InterPro" id="IPR045274">
    <property type="entry name" value="WAK-like"/>
</dbReference>
<evidence type="ECO:0000313" key="4">
    <source>
        <dbReference type="EMBL" id="KAG8367684.1"/>
    </source>
</evidence>
<dbReference type="Gene3D" id="1.10.510.10">
    <property type="entry name" value="Transferase(Phosphotransferase) domain 1"/>
    <property type="match status" value="1"/>
</dbReference>
<keyword evidence="2" id="KW-0067">ATP-binding</keyword>
<keyword evidence="5" id="KW-1185">Reference proteome</keyword>
<dbReference type="InterPro" id="IPR001245">
    <property type="entry name" value="Ser-Thr/Tyr_kinase_cat_dom"/>
</dbReference>
<dbReference type="Pfam" id="PF07714">
    <property type="entry name" value="PK_Tyr_Ser-Thr"/>
    <property type="match status" value="1"/>
</dbReference>
<dbReference type="PROSITE" id="PS50011">
    <property type="entry name" value="PROTEIN_KINASE_DOM"/>
    <property type="match status" value="1"/>
</dbReference>
<dbReference type="GO" id="GO:0004674">
    <property type="term" value="F:protein serine/threonine kinase activity"/>
    <property type="evidence" value="ECO:0007669"/>
    <property type="project" value="TreeGrafter"/>
</dbReference>
<evidence type="ECO:0000259" key="3">
    <source>
        <dbReference type="PROSITE" id="PS50011"/>
    </source>
</evidence>
<feature type="domain" description="Protein kinase" evidence="3">
    <location>
        <begin position="103"/>
        <end position="350"/>
    </location>
</feature>
<dbReference type="InterPro" id="IPR000719">
    <property type="entry name" value="Prot_kinase_dom"/>
</dbReference>
<accession>A0AAV6WIP5</accession>
<evidence type="ECO:0000256" key="2">
    <source>
        <dbReference type="ARBA" id="ARBA00022840"/>
    </source>
</evidence>
<comment type="caution">
    <text evidence="4">The sequence shown here is derived from an EMBL/GenBank/DDBJ whole genome shotgun (WGS) entry which is preliminary data.</text>
</comment>